<keyword evidence="12 18" id="KW-0249">Electron transport</keyword>
<dbReference type="InterPro" id="IPR023615">
    <property type="entry name" value="Cyt_c_Oxase_su1_BS"/>
</dbReference>
<feature type="transmembrane region" description="Helical" evidence="19">
    <location>
        <begin position="297"/>
        <end position="317"/>
    </location>
</feature>
<evidence type="ECO:0000256" key="2">
    <source>
        <dbReference type="ARBA" id="ARBA00004673"/>
    </source>
</evidence>
<evidence type="ECO:0000256" key="7">
    <source>
        <dbReference type="ARBA" id="ARBA00022617"/>
    </source>
</evidence>
<evidence type="ECO:0000256" key="12">
    <source>
        <dbReference type="ARBA" id="ARBA00022982"/>
    </source>
</evidence>
<dbReference type="RefSeq" id="WP_074797638.1">
    <property type="nucleotide sequence ID" value="NZ_FOVJ01000006.1"/>
</dbReference>
<keyword evidence="15" id="KW-0186">Copper</keyword>
<feature type="transmembrane region" description="Helical" evidence="19">
    <location>
        <begin position="590"/>
        <end position="608"/>
    </location>
</feature>
<feature type="transmembrane region" description="Helical" evidence="19">
    <location>
        <begin position="480"/>
        <end position="501"/>
    </location>
</feature>
<comment type="pathway">
    <text evidence="2">Energy metabolism; oxidative phosphorylation.</text>
</comment>
<gene>
    <name evidence="21" type="ORF">SAMN05216386_2355</name>
</gene>
<dbReference type="InterPro" id="IPR035973">
    <property type="entry name" value="Cyt_c_oxidase_su3-like_sf"/>
</dbReference>
<dbReference type="Pfam" id="PF00115">
    <property type="entry name" value="COX1"/>
    <property type="match status" value="1"/>
</dbReference>
<keyword evidence="22" id="KW-1185">Reference proteome</keyword>
<feature type="transmembrane region" description="Helical" evidence="19">
    <location>
        <begin position="329"/>
        <end position="356"/>
    </location>
</feature>
<evidence type="ECO:0000256" key="8">
    <source>
        <dbReference type="ARBA" id="ARBA00022660"/>
    </source>
</evidence>
<dbReference type="GO" id="GO:0015990">
    <property type="term" value="P:electron transport coupled proton transport"/>
    <property type="evidence" value="ECO:0007669"/>
    <property type="project" value="InterPro"/>
</dbReference>
<dbReference type="OrthoDB" id="9803294at2"/>
<organism evidence="21 22">
    <name type="scientific">Nitrosospira briensis</name>
    <dbReference type="NCBI Taxonomy" id="35799"/>
    <lineage>
        <taxon>Bacteria</taxon>
        <taxon>Pseudomonadati</taxon>
        <taxon>Pseudomonadota</taxon>
        <taxon>Betaproteobacteria</taxon>
        <taxon>Nitrosomonadales</taxon>
        <taxon>Nitrosomonadaceae</taxon>
        <taxon>Nitrosospira</taxon>
    </lineage>
</organism>
<evidence type="ECO:0000256" key="1">
    <source>
        <dbReference type="ARBA" id="ARBA00004651"/>
    </source>
</evidence>
<dbReference type="EC" id="7.1.1.9" evidence="4"/>
<feature type="transmembrane region" description="Helical" evidence="19">
    <location>
        <begin position="779"/>
        <end position="802"/>
    </location>
</feature>
<dbReference type="AlphaFoldDB" id="A0A1I5DQ44"/>
<evidence type="ECO:0000256" key="15">
    <source>
        <dbReference type="ARBA" id="ARBA00023008"/>
    </source>
</evidence>
<dbReference type="InterPro" id="IPR036927">
    <property type="entry name" value="Cyt_c_oxase-like_su1_sf"/>
</dbReference>
<feature type="transmembrane region" description="Helical" evidence="19">
    <location>
        <begin position="211"/>
        <end position="233"/>
    </location>
</feature>
<keyword evidence="10" id="KW-0479">Metal-binding</keyword>
<evidence type="ECO:0000256" key="16">
    <source>
        <dbReference type="ARBA" id="ARBA00023136"/>
    </source>
</evidence>
<dbReference type="Gene3D" id="1.20.120.80">
    <property type="entry name" value="Cytochrome c oxidase, subunit III, four-helix bundle"/>
    <property type="match status" value="1"/>
</dbReference>
<keyword evidence="14" id="KW-0408">Iron</keyword>
<dbReference type="GO" id="GO:0004129">
    <property type="term" value="F:cytochrome-c oxidase activity"/>
    <property type="evidence" value="ECO:0007669"/>
    <property type="project" value="UniProtKB-EC"/>
</dbReference>
<evidence type="ECO:0000256" key="4">
    <source>
        <dbReference type="ARBA" id="ARBA00012949"/>
    </source>
</evidence>
<keyword evidence="9 18" id="KW-0812">Transmembrane</keyword>
<feature type="transmembrane region" description="Helical" evidence="19">
    <location>
        <begin position="614"/>
        <end position="633"/>
    </location>
</feature>
<dbReference type="PANTHER" id="PTHR10422">
    <property type="entry name" value="CYTOCHROME C OXIDASE SUBUNIT 1"/>
    <property type="match status" value="1"/>
</dbReference>
<feature type="transmembrane region" description="Helical" evidence="19">
    <location>
        <begin position="663"/>
        <end position="686"/>
    </location>
</feature>
<evidence type="ECO:0000313" key="21">
    <source>
        <dbReference type="EMBL" id="SFO01363.1"/>
    </source>
</evidence>
<feature type="transmembrane region" description="Helical" evidence="19">
    <location>
        <begin position="438"/>
        <end position="460"/>
    </location>
</feature>
<evidence type="ECO:0000256" key="11">
    <source>
        <dbReference type="ARBA" id="ARBA00022967"/>
    </source>
</evidence>
<feature type="transmembrane region" description="Helical" evidence="19">
    <location>
        <begin position="402"/>
        <end position="426"/>
    </location>
</feature>
<evidence type="ECO:0000259" key="20">
    <source>
        <dbReference type="PROSITE" id="PS50855"/>
    </source>
</evidence>
<dbReference type="Gene3D" id="1.20.210.10">
    <property type="entry name" value="Cytochrome c oxidase-like, subunit I domain"/>
    <property type="match status" value="1"/>
</dbReference>
<dbReference type="SUPFAM" id="SSF81442">
    <property type="entry name" value="Cytochrome c oxidase subunit I-like"/>
    <property type="match status" value="1"/>
</dbReference>
<feature type="transmembrane region" description="Helical" evidence="19">
    <location>
        <begin position="245"/>
        <end position="266"/>
    </location>
</feature>
<dbReference type="SUPFAM" id="SSF81452">
    <property type="entry name" value="Cytochrome c oxidase subunit III-like"/>
    <property type="match status" value="1"/>
</dbReference>
<evidence type="ECO:0000256" key="6">
    <source>
        <dbReference type="ARBA" id="ARBA00022475"/>
    </source>
</evidence>
<feature type="transmembrane region" description="Helical" evidence="19">
    <location>
        <begin position="128"/>
        <end position="146"/>
    </location>
</feature>
<evidence type="ECO:0000256" key="13">
    <source>
        <dbReference type="ARBA" id="ARBA00022989"/>
    </source>
</evidence>
<evidence type="ECO:0000256" key="14">
    <source>
        <dbReference type="ARBA" id="ARBA00023004"/>
    </source>
</evidence>
<keyword evidence="7 18" id="KW-0349">Heme</keyword>
<feature type="transmembrane region" description="Helical" evidence="19">
    <location>
        <begin position="823"/>
        <end position="842"/>
    </location>
</feature>
<dbReference type="InterPro" id="IPR014241">
    <property type="entry name" value="Cyt_c_oxidase_su1_bac"/>
</dbReference>
<evidence type="ECO:0000256" key="9">
    <source>
        <dbReference type="ARBA" id="ARBA00022692"/>
    </source>
</evidence>
<dbReference type="EMBL" id="FOVJ01000006">
    <property type="protein sequence ID" value="SFO01363.1"/>
    <property type="molecule type" value="Genomic_DNA"/>
</dbReference>
<proteinExistence type="inferred from homology"/>
<dbReference type="GO" id="GO:0022904">
    <property type="term" value="P:respiratory electron transport chain"/>
    <property type="evidence" value="ECO:0007669"/>
    <property type="project" value="InterPro"/>
</dbReference>
<sequence length="847" mass="92973">MNQQYPAELPNKGPRPKEEVEELERIWATPKGFKLLTVVNNTVVGTIYIGAAFLFFVLAGILALLMRTQLAVADNNFLSQDLYNQIFTVHGTTMMFLFAVPIVEALGVMLLPQMLAARDLPFPRLSAFAMWAYIIGGLVFFSTIFYDMAPKGGWFMYPPLTLTEYSPGNNADFWLLGIGFIEISAIAGAIEIIVGVLRTRPPGMTLAKMPIFAWAMLIFAAMIVFAFPAVILATMLLELERSFGWPFFTAALGGDALLWQHLFWFFGHPEVYIIFLPAAGLVSMMIPTLAQTPLIGYRLIVVALIATGFFSFGLWVHHMFTTGIPGLSLAFFSAASMAVAIPSGIQVFSWIATIAAGKRPFRINVPSLFILGFLFIFVLGGLTGVMVAVVPFDFQAHDTYFIVAHLHYVLVGGMVFPLFATFYYWAPMVSRKMLSERLGRWAFWLMFIGFNTAFFPMHITGLAGMPRRVWTYSGYLGWDLLNSISTAGAFIMATGVLIFIIDLIRNFRFGGGGPENPWNAGTLEFLPNDVYSTRSVPHVTSREPLWDQPDLAQQVREGLHYLPNAPTGGRETIITSVIEAKPQYLMQMAGSSWTHVAAAVFTAGFFLLLTIKAVAIALISGVLAIVSFIVWGWQLDKPDQGEVDIGGGIRLPTYMTGPSSHSWWAMVIVMLVAASLFVSYIFSYLYLWIVSPEVWAPAGSPALPPLTYPVNSAILLVFGSVLVYRAGKRLPAAGQLHLPLLTPAMLILAAAFLAGSVGVEVLGHLRTGLDPSANSYSAMVYMGSFLTGQAAFATIILCAFACGRLVSKRLYQKRSVTFDNAALLYWYTAGQGLCGLVLIHGFPRVIG</sequence>
<comment type="similarity">
    <text evidence="3 18">Belongs to the heme-copper respiratory oxidase family.</text>
</comment>
<dbReference type="InterPro" id="IPR000883">
    <property type="entry name" value="Cyt_C_Oxase_1"/>
</dbReference>
<dbReference type="GO" id="GO:0006119">
    <property type="term" value="P:oxidative phosphorylation"/>
    <property type="evidence" value="ECO:0007669"/>
    <property type="project" value="UniProtKB-UniPathway"/>
</dbReference>
<feature type="transmembrane region" description="Helical" evidence="19">
    <location>
        <begin position="736"/>
        <end position="759"/>
    </location>
</feature>
<feature type="transmembrane region" description="Helical" evidence="19">
    <location>
        <begin position="368"/>
        <end position="390"/>
    </location>
</feature>
<feature type="transmembrane region" description="Helical" evidence="19">
    <location>
        <begin position="43"/>
        <end position="65"/>
    </location>
</feature>
<evidence type="ECO:0000256" key="19">
    <source>
        <dbReference type="SAM" id="Phobius"/>
    </source>
</evidence>
<protein>
    <recommendedName>
        <fullName evidence="4">cytochrome-c oxidase</fullName>
        <ecNumber evidence="4">7.1.1.9</ecNumber>
    </recommendedName>
</protein>
<dbReference type="NCBIfam" id="TIGR02891">
    <property type="entry name" value="CtaD_CoxA"/>
    <property type="match status" value="1"/>
</dbReference>
<dbReference type="PROSITE" id="PS50855">
    <property type="entry name" value="COX1"/>
    <property type="match status" value="1"/>
</dbReference>
<dbReference type="GO" id="GO:0005886">
    <property type="term" value="C:plasma membrane"/>
    <property type="evidence" value="ECO:0007669"/>
    <property type="project" value="UniProtKB-SubCell"/>
</dbReference>
<keyword evidence="16 19" id="KW-0472">Membrane</keyword>
<evidence type="ECO:0000313" key="22">
    <source>
        <dbReference type="Proteomes" id="UP000183107"/>
    </source>
</evidence>
<dbReference type="InterPro" id="IPR023616">
    <property type="entry name" value="Cyt_c_oxase-like_su1_dom"/>
</dbReference>
<comment type="subcellular location">
    <subcellularLocation>
        <location evidence="1">Cell membrane</location>
        <topology evidence="1">Multi-pass membrane protein</topology>
    </subcellularLocation>
</comment>
<dbReference type="PRINTS" id="PR01165">
    <property type="entry name" value="CYCOXIDASEI"/>
</dbReference>
<keyword evidence="13 19" id="KW-1133">Transmembrane helix</keyword>
<keyword evidence="8 18" id="KW-0679">Respiratory chain</keyword>
<keyword evidence="5 18" id="KW-0813">Transport</keyword>
<keyword evidence="11" id="KW-1278">Translocase</keyword>
<evidence type="ECO:0000256" key="10">
    <source>
        <dbReference type="ARBA" id="ARBA00022723"/>
    </source>
</evidence>
<dbReference type="UniPathway" id="UPA00705"/>
<feature type="transmembrane region" description="Helical" evidence="19">
    <location>
        <begin position="706"/>
        <end position="724"/>
    </location>
</feature>
<evidence type="ECO:0000256" key="18">
    <source>
        <dbReference type="RuleBase" id="RU000370"/>
    </source>
</evidence>
<feature type="transmembrane region" description="Helical" evidence="19">
    <location>
        <begin position="86"/>
        <end position="108"/>
    </location>
</feature>
<keyword evidence="6" id="KW-1003">Cell membrane</keyword>
<dbReference type="Proteomes" id="UP000183107">
    <property type="component" value="Unassembled WGS sequence"/>
</dbReference>
<feature type="transmembrane region" description="Helical" evidence="19">
    <location>
        <begin position="173"/>
        <end position="199"/>
    </location>
</feature>
<name>A0A1I5DQ44_9PROT</name>
<comment type="catalytic activity">
    <reaction evidence="17">
        <text>4 Fe(II)-[cytochrome c] + O2 + 8 H(+)(in) = 4 Fe(III)-[cytochrome c] + 2 H2O + 4 H(+)(out)</text>
        <dbReference type="Rhea" id="RHEA:11436"/>
        <dbReference type="Rhea" id="RHEA-COMP:10350"/>
        <dbReference type="Rhea" id="RHEA-COMP:14399"/>
        <dbReference type="ChEBI" id="CHEBI:15377"/>
        <dbReference type="ChEBI" id="CHEBI:15378"/>
        <dbReference type="ChEBI" id="CHEBI:15379"/>
        <dbReference type="ChEBI" id="CHEBI:29033"/>
        <dbReference type="ChEBI" id="CHEBI:29034"/>
        <dbReference type="EC" id="7.1.1.9"/>
    </reaction>
</comment>
<evidence type="ECO:0000256" key="17">
    <source>
        <dbReference type="ARBA" id="ARBA00047816"/>
    </source>
</evidence>
<feature type="transmembrane region" description="Helical" evidence="19">
    <location>
        <begin position="272"/>
        <end position="290"/>
    </location>
</feature>
<reference evidence="22" key="1">
    <citation type="submission" date="2016-10" db="EMBL/GenBank/DDBJ databases">
        <authorList>
            <person name="Varghese N."/>
        </authorList>
    </citation>
    <scope>NUCLEOTIDE SEQUENCE [LARGE SCALE GENOMIC DNA]</scope>
    <source>
        <strain evidence="22">Nsp8</strain>
    </source>
</reference>
<dbReference type="GO" id="GO:0020037">
    <property type="term" value="F:heme binding"/>
    <property type="evidence" value="ECO:0007669"/>
    <property type="project" value="InterPro"/>
</dbReference>
<dbReference type="PANTHER" id="PTHR10422:SF35">
    <property type="entry name" value="CYTOCHROME BO(3) UBIQUINOL OXIDASE SUBUNIT 1"/>
    <property type="match status" value="1"/>
</dbReference>
<accession>A0A1I5DQ44</accession>
<evidence type="ECO:0000256" key="5">
    <source>
        <dbReference type="ARBA" id="ARBA00022448"/>
    </source>
</evidence>
<dbReference type="GO" id="GO:0046872">
    <property type="term" value="F:metal ion binding"/>
    <property type="evidence" value="ECO:0007669"/>
    <property type="project" value="UniProtKB-KW"/>
</dbReference>
<feature type="domain" description="Cytochrome oxidase subunit I profile" evidence="20">
    <location>
        <begin position="21"/>
        <end position="540"/>
    </location>
</feature>
<dbReference type="PROSITE" id="PS00077">
    <property type="entry name" value="COX1_CUB"/>
    <property type="match status" value="1"/>
</dbReference>
<evidence type="ECO:0000256" key="3">
    <source>
        <dbReference type="ARBA" id="ARBA00009578"/>
    </source>
</evidence>
<dbReference type="InterPro" id="IPR013833">
    <property type="entry name" value="Cyt_c_oxidase_su3_a-hlx"/>
</dbReference>